<evidence type="ECO:0000256" key="1">
    <source>
        <dbReference type="SAM" id="MobiDB-lite"/>
    </source>
</evidence>
<dbReference type="Gramene" id="MELO3C024572.2.1">
    <property type="protein sequence ID" value="MELO3C024572.2.1"/>
    <property type="gene ID" value="MELO3C024572.2"/>
</dbReference>
<protein>
    <submittedName>
        <fullName evidence="2">Uncharacterized protein</fullName>
    </submittedName>
</protein>
<proteinExistence type="predicted"/>
<dbReference type="AlphaFoldDB" id="A0A9I9DVS1"/>
<name>A0A9I9DVS1_CUCME</name>
<sequence>MNRRNSGGGGAATPKLELKLNLSPPRANRGVESPSRSATKIPNVPNAKALFFLMFFTITPPSKLEKT</sequence>
<organism evidence="2">
    <name type="scientific">Cucumis melo</name>
    <name type="common">Muskmelon</name>
    <dbReference type="NCBI Taxonomy" id="3656"/>
    <lineage>
        <taxon>Eukaryota</taxon>
        <taxon>Viridiplantae</taxon>
        <taxon>Streptophyta</taxon>
        <taxon>Embryophyta</taxon>
        <taxon>Tracheophyta</taxon>
        <taxon>Spermatophyta</taxon>
        <taxon>Magnoliopsida</taxon>
        <taxon>eudicotyledons</taxon>
        <taxon>Gunneridae</taxon>
        <taxon>Pentapetalae</taxon>
        <taxon>rosids</taxon>
        <taxon>fabids</taxon>
        <taxon>Cucurbitales</taxon>
        <taxon>Cucurbitaceae</taxon>
        <taxon>Benincaseae</taxon>
        <taxon>Cucumis</taxon>
    </lineage>
</organism>
<accession>A0A9I9DVS1</accession>
<feature type="compositionally biased region" description="Gly residues" evidence="1">
    <location>
        <begin position="1"/>
        <end position="11"/>
    </location>
</feature>
<dbReference type="EnsemblPlants" id="MELO3C024572.2.1">
    <property type="protein sequence ID" value="MELO3C024572.2.1"/>
    <property type="gene ID" value="MELO3C024572.2"/>
</dbReference>
<feature type="region of interest" description="Disordered" evidence="1">
    <location>
        <begin position="1"/>
        <end position="40"/>
    </location>
</feature>
<evidence type="ECO:0000313" key="2">
    <source>
        <dbReference type="EnsemblPlants" id="MELO3C024572.2.1"/>
    </source>
</evidence>
<reference evidence="2" key="1">
    <citation type="submission" date="2023-03" db="UniProtKB">
        <authorList>
            <consortium name="EnsemblPlants"/>
        </authorList>
    </citation>
    <scope>IDENTIFICATION</scope>
</reference>